<dbReference type="InterPro" id="IPR050638">
    <property type="entry name" value="AA-Vitamin_Transporters"/>
</dbReference>
<dbReference type="InterPro" id="IPR000620">
    <property type="entry name" value="EamA_dom"/>
</dbReference>
<evidence type="ECO:0000256" key="2">
    <source>
        <dbReference type="ARBA" id="ARBA00007362"/>
    </source>
</evidence>
<protein>
    <submittedName>
        <fullName evidence="9">Transporter</fullName>
    </submittedName>
</protein>
<reference evidence="9" key="1">
    <citation type="journal article" date="2014" name="Int. J. Syst. Evol. Microbiol.">
        <title>Complete genome sequence of Corynebacterium casei LMG S-19264T (=DSM 44701T), isolated from a smear-ripened cheese.</title>
        <authorList>
            <consortium name="US DOE Joint Genome Institute (JGI-PGF)"/>
            <person name="Walter F."/>
            <person name="Albersmeier A."/>
            <person name="Kalinowski J."/>
            <person name="Ruckert C."/>
        </authorList>
    </citation>
    <scope>NUCLEOTIDE SEQUENCE</scope>
    <source>
        <strain evidence="9">JCM 15325</strain>
    </source>
</reference>
<evidence type="ECO:0000256" key="3">
    <source>
        <dbReference type="ARBA" id="ARBA00022475"/>
    </source>
</evidence>
<evidence type="ECO:0000313" key="10">
    <source>
        <dbReference type="Proteomes" id="UP000654670"/>
    </source>
</evidence>
<dbReference type="EMBL" id="BMOK01000007">
    <property type="protein sequence ID" value="GGL54932.1"/>
    <property type="molecule type" value="Genomic_DNA"/>
</dbReference>
<accession>A0A917S4I3</accession>
<dbReference type="SUPFAM" id="SSF103481">
    <property type="entry name" value="Multidrug resistance efflux transporter EmrE"/>
    <property type="match status" value="2"/>
</dbReference>
<comment type="similarity">
    <text evidence="2">Belongs to the EamA transporter family.</text>
</comment>
<dbReference type="PANTHER" id="PTHR32322">
    <property type="entry name" value="INNER MEMBRANE TRANSPORTER"/>
    <property type="match status" value="1"/>
</dbReference>
<evidence type="ECO:0000313" key="9">
    <source>
        <dbReference type="EMBL" id="GGL54932.1"/>
    </source>
</evidence>
<evidence type="ECO:0000256" key="7">
    <source>
        <dbReference type="SAM" id="Phobius"/>
    </source>
</evidence>
<feature type="transmembrane region" description="Helical" evidence="7">
    <location>
        <begin position="200"/>
        <end position="221"/>
    </location>
</feature>
<gene>
    <name evidence="9" type="ORF">GCM10007968_18760</name>
</gene>
<reference evidence="9" key="2">
    <citation type="submission" date="2020-09" db="EMBL/GenBank/DDBJ databases">
        <authorList>
            <person name="Sun Q."/>
            <person name="Ohkuma M."/>
        </authorList>
    </citation>
    <scope>NUCLEOTIDE SEQUENCE</scope>
    <source>
        <strain evidence="9">JCM 15325</strain>
    </source>
</reference>
<feature type="transmembrane region" description="Helical" evidence="7">
    <location>
        <begin position="145"/>
        <end position="163"/>
    </location>
</feature>
<keyword evidence="10" id="KW-1185">Reference proteome</keyword>
<dbReference type="AlphaFoldDB" id="A0A917S4I3"/>
<dbReference type="Pfam" id="PF00892">
    <property type="entry name" value="EamA"/>
    <property type="match status" value="2"/>
</dbReference>
<feature type="transmembrane region" description="Helical" evidence="7">
    <location>
        <begin position="287"/>
        <end position="305"/>
    </location>
</feature>
<feature type="domain" description="EamA" evidence="8">
    <location>
        <begin position="19"/>
        <end position="158"/>
    </location>
</feature>
<feature type="domain" description="EamA" evidence="8">
    <location>
        <begin position="172"/>
        <end position="304"/>
    </location>
</feature>
<comment type="subcellular location">
    <subcellularLocation>
        <location evidence="1">Cell membrane</location>
        <topology evidence="1">Multi-pass membrane protein</topology>
    </subcellularLocation>
</comment>
<dbReference type="RefSeq" id="WP_188802851.1">
    <property type="nucleotide sequence ID" value="NZ_BMOK01000007.1"/>
</dbReference>
<proteinExistence type="inferred from homology"/>
<evidence type="ECO:0000256" key="5">
    <source>
        <dbReference type="ARBA" id="ARBA00022989"/>
    </source>
</evidence>
<dbReference type="InterPro" id="IPR037185">
    <property type="entry name" value="EmrE-like"/>
</dbReference>
<evidence type="ECO:0000256" key="4">
    <source>
        <dbReference type="ARBA" id="ARBA00022692"/>
    </source>
</evidence>
<dbReference type="PANTHER" id="PTHR32322:SF18">
    <property type="entry name" value="S-ADENOSYLMETHIONINE_S-ADENOSYLHOMOCYSTEINE TRANSPORTER"/>
    <property type="match status" value="1"/>
</dbReference>
<name>A0A917S4I3_9BACL</name>
<keyword evidence="6 7" id="KW-0472">Membrane</keyword>
<feature type="transmembrane region" description="Helical" evidence="7">
    <location>
        <begin position="227"/>
        <end position="251"/>
    </location>
</feature>
<feature type="transmembrane region" description="Helical" evidence="7">
    <location>
        <begin position="21"/>
        <end position="42"/>
    </location>
</feature>
<dbReference type="Proteomes" id="UP000654670">
    <property type="component" value="Unassembled WGS sequence"/>
</dbReference>
<keyword evidence="5 7" id="KW-1133">Transmembrane helix</keyword>
<keyword evidence="3" id="KW-1003">Cell membrane</keyword>
<feature type="transmembrane region" description="Helical" evidence="7">
    <location>
        <begin position="113"/>
        <end position="133"/>
    </location>
</feature>
<organism evidence="9 10">
    <name type="scientific">Sporolactobacillus putidus</name>
    <dbReference type="NCBI Taxonomy" id="492735"/>
    <lineage>
        <taxon>Bacteria</taxon>
        <taxon>Bacillati</taxon>
        <taxon>Bacillota</taxon>
        <taxon>Bacilli</taxon>
        <taxon>Bacillales</taxon>
        <taxon>Sporolactobacillaceae</taxon>
        <taxon>Sporolactobacillus</taxon>
    </lineage>
</organism>
<feature type="transmembrane region" description="Helical" evidence="7">
    <location>
        <begin position="169"/>
        <end position="188"/>
    </location>
</feature>
<evidence type="ECO:0000256" key="6">
    <source>
        <dbReference type="ARBA" id="ARBA00023136"/>
    </source>
</evidence>
<evidence type="ECO:0000256" key="1">
    <source>
        <dbReference type="ARBA" id="ARBA00004651"/>
    </source>
</evidence>
<sequence>MGRPEKKILYRNNSYSRITGMALVLTGAILWGVSGTVAQFLFQNLKINVEWLTVLRLLLSGLLLLGVNYNKEKAKIWGIWKDKSGRISIILFGLFGMLGVQYAYFAAIKNGNAATATVLQSLGPVIITCYLAFSLRRLPKFKEIMAVSLAVFGTFLLVTHGSVHRLSVSVLTLFWGLCSAFAAAFYTLQPRKLLHKWGSIVVVGWGMLIGGAGLSFIHPLWMMTGRFTFSSIVSIGFIIIFGTLIAFFCYLESLNYLSASETSVLATAEPLSAALLSVIWLRIPFGFFDYVGALFIMSTIFILSMKDKHASAMS</sequence>
<keyword evidence="4 7" id="KW-0812">Transmembrane</keyword>
<evidence type="ECO:0000259" key="8">
    <source>
        <dbReference type="Pfam" id="PF00892"/>
    </source>
</evidence>
<feature type="transmembrane region" description="Helical" evidence="7">
    <location>
        <begin position="87"/>
        <end position="107"/>
    </location>
</feature>
<feature type="transmembrane region" description="Helical" evidence="7">
    <location>
        <begin position="48"/>
        <end position="67"/>
    </location>
</feature>
<dbReference type="GO" id="GO:0005886">
    <property type="term" value="C:plasma membrane"/>
    <property type="evidence" value="ECO:0007669"/>
    <property type="project" value="UniProtKB-SubCell"/>
</dbReference>
<comment type="caution">
    <text evidence="9">The sequence shown here is derived from an EMBL/GenBank/DDBJ whole genome shotgun (WGS) entry which is preliminary data.</text>
</comment>